<gene>
    <name evidence="7" type="ORF">H6P81_011474</name>
</gene>
<sequence>MGRSPCCDENGLKKGPWTPEEDQKLVQYIQKHGHGSWRALPKLAGLNRCGKSCRLRWTNYLRPDIKRGKFSAEEEQTILNLHSILGNKWSAIATHLPGRTDNEIKNFWNTHLKKKLIQMGFDPMTHRPRTDLFASLPHLLALANLREVMDQQYPWEEQAIKLQEAIQLAKVQYLHYLLQSAATVTSTTSNNHTSTTTNMSSSTSVTDHLDAINLYNMSSANIPSSVVPKDHSILFENATTTTTSSSLGVADPCPILLLPNDHQIPYTTTTTTTTAPCLQEPFQFSSCNYQKPPPNMSNEINQESNFTGFSPGETTPRSPLMNNSGDACSTSSYGCTTGASSFWPELLLEEPFIHEIA</sequence>
<dbReference type="InterPro" id="IPR001005">
    <property type="entry name" value="SANT/Myb"/>
</dbReference>
<protein>
    <submittedName>
        <fullName evidence="7">Uncharacterized protein</fullName>
    </submittedName>
</protein>
<dbReference type="SUPFAM" id="SSF46689">
    <property type="entry name" value="Homeodomain-like"/>
    <property type="match status" value="1"/>
</dbReference>
<evidence type="ECO:0000256" key="4">
    <source>
        <dbReference type="ARBA" id="ARBA00023242"/>
    </source>
</evidence>
<reference evidence="7 8" key="1">
    <citation type="submission" date="2021-07" db="EMBL/GenBank/DDBJ databases">
        <title>The Aristolochia fimbriata genome: insights into angiosperm evolution, floral development and chemical biosynthesis.</title>
        <authorList>
            <person name="Jiao Y."/>
        </authorList>
    </citation>
    <scope>NUCLEOTIDE SEQUENCE [LARGE SCALE GENOMIC DNA]</scope>
    <source>
        <strain evidence="7">IBCAS-2021</strain>
        <tissue evidence="7">Leaf</tissue>
    </source>
</reference>
<keyword evidence="3" id="KW-0238">DNA-binding</keyword>
<dbReference type="PANTHER" id="PTHR47994">
    <property type="entry name" value="F14D16.11-RELATED"/>
    <property type="match status" value="1"/>
</dbReference>
<evidence type="ECO:0000256" key="3">
    <source>
        <dbReference type="ARBA" id="ARBA00023125"/>
    </source>
</evidence>
<dbReference type="InterPro" id="IPR017930">
    <property type="entry name" value="Myb_dom"/>
</dbReference>
<feature type="domain" description="HTH myb-type" evidence="6">
    <location>
        <begin position="62"/>
        <end position="116"/>
    </location>
</feature>
<organism evidence="7 8">
    <name type="scientific">Aristolochia fimbriata</name>
    <name type="common">White veined hardy Dutchman's pipe vine</name>
    <dbReference type="NCBI Taxonomy" id="158543"/>
    <lineage>
        <taxon>Eukaryota</taxon>
        <taxon>Viridiplantae</taxon>
        <taxon>Streptophyta</taxon>
        <taxon>Embryophyta</taxon>
        <taxon>Tracheophyta</taxon>
        <taxon>Spermatophyta</taxon>
        <taxon>Magnoliopsida</taxon>
        <taxon>Magnoliidae</taxon>
        <taxon>Piperales</taxon>
        <taxon>Aristolochiaceae</taxon>
        <taxon>Aristolochia</taxon>
    </lineage>
</organism>
<feature type="domain" description="HTH myb-type" evidence="6">
    <location>
        <begin position="9"/>
        <end position="61"/>
    </location>
</feature>
<dbReference type="InterPro" id="IPR009057">
    <property type="entry name" value="Homeodomain-like_sf"/>
</dbReference>
<comment type="caution">
    <text evidence="7">The sequence shown here is derived from an EMBL/GenBank/DDBJ whole genome shotgun (WGS) entry which is preliminary data.</text>
</comment>
<evidence type="ECO:0000313" key="8">
    <source>
        <dbReference type="Proteomes" id="UP000825729"/>
    </source>
</evidence>
<evidence type="ECO:0000256" key="2">
    <source>
        <dbReference type="ARBA" id="ARBA00022737"/>
    </source>
</evidence>
<evidence type="ECO:0000313" key="7">
    <source>
        <dbReference type="EMBL" id="KAG9451509.1"/>
    </source>
</evidence>
<dbReference type="EMBL" id="JAINDJ010000004">
    <property type="protein sequence ID" value="KAG9451509.1"/>
    <property type="molecule type" value="Genomic_DNA"/>
</dbReference>
<evidence type="ECO:0000259" key="6">
    <source>
        <dbReference type="PROSITE" id="PS51294"/>
    </source>
</evidence>
<feature type="domain" description="Myb-like" evidence="5">
    <location>
        <begin position="62"/>
        <end position="112"/>
    </location>
</feature>
<dbReference type="Gene3D" id="1.10.10.60">
    <property type="entry name" value="Homeodomain-like"/>
    <property type="match status" value="2"/>
</dbReference>
<dbReference type="FunFam" id="1.10.10.60:FF:000001">
    <property type="entry name" value="MYB-related transcription factor"/>
    <property type="match status" value="1"/>
</dbReference>
<dbReference type="InterPro" id="IPR015495">
    <property type="entry name" value="Myb_TF_plants"/>
</dbReference>
<name>A0AAV7ESX5_ARIFI</name>
<dbReference type="PROSITE" id="PS51294">
    <property type="entry name" value="HTH_MYB"/>
    <property type="match status" value="2"/>
</dbReference>
<feature type="domain" description="Myb-like" evidence="5">
    <location>
        <begin position="9"/>
        <end position="61"/>
    </location>
</feature>
<dbReference type="Pfam" id="PF00249">
    <property type="entry name" value="Myb_DNA-binding"/>
    <property type="match status" value="2"/>
</dbReference>
<comment type="subcellular location">
    <subcellularLocation>
        <location evidence="1">Nucleus</location>
    </subcellularLocation>
</comment>
<dbReference type="Proteomes" id="UP000825729">
    <property type="component" value="Unassembled WGS sequence"/>
</dbReference>
<dbReference type="PROSITE" id="PS50090">
    <property type="entry name" value="MYB_LIKE"/>
    <property type="match status" value="2"/>
</dbReference>
<dbReference type="GO" id="GO:0005634">
    <property type="term" value="C:nucleus"/>
    <property type="evidence" value="ECO:0007669"/>
    <property type="project" value="UniProtKB-SubCell"/>
</dbReference>
<dbReference type="SMART" id="SM00717">
    <property type="entry name" value="SANT"/>
    <property type="match status" value="2"/>
</dbReference>
<proteinExistence type="predicted"/>
<dbReference type="GO" id="GO:0003677">
    <property type="term" value="F:DNA binding"/>
    <property type="evidence" value="ECO:0007669"/>
    <property type="project" value="UniProtKB-KW"/>
</dbReference>
<keyword evidence="4" id="KW-0539">Nucleus</keyword>
<evidence type="ECO:0000259" key="5">
    <source>
        <dbReference type="PROSITE" id="PS50090"/>
    </source>
</evidence>
<evidence type="ECO:0000256" key="1">
    <source>
        <dbReference type="ARBA" id="ARBA00004123"/>
    </source>
</evidence>
<accession>A0AAV7ESX5</accession>
<dbReference type="FunFam" id="1.10.10.60:FF:000349">
    <property type="entry name" value="Transcription factor MYB39"/>
    <property type="match status" value="1"/>
</dbReference>
<dbReference type="CDD" id="cd00167">
    <property type="entry name" value="SANT"/>
    <property type="match status" value="2"/>
</dbReference>
<keyword evidence="2" id="KW-0677">Repeat</keyword>
<dbReference type="PANTHER" id="PTHR47994:SF5">
    <property type="entry name" value="F14D16.11-RELATED"/>
    <property type="match status" value="1"/>
</dbReference>
<keyword evidence="8" id="KW-1185">Reference proteome</keyword>
<dbReference type="AlphaFoldDB" id="A0AAV7ESX5"/>